<keyword evidence="3" id="KW-1185">Reference proteome</keyword>
<evidence type="ECO:0000313" key="2">
    <source>
        <dbReference type="EMBL" id="CAH1249005.1"/>
    </source>
</evidence>
<reference evidence="2" key="1">
    <citation type="submission" date="2022-01" db="EMBL/GenBank/DDBJ databases">
        <authorList>
            <person name="Braso-Vives M."/>
        </authorList>
    </citation>
    <scope>NUCLEOTIDE SEQUENCE</scope>
</reference>
<accession>A0A8J9Z8E0</accession>
<proteinExistence type="predicted"/>
<keyword evidence="1" id="KW-0812">Transmembrane</keyword>
<dbReference type="Proteomes" id="UP000838412">
    <property type="component" value="Chromosome 17"/>
</dbReference>
<evidence type="ECO:0000256" key="1">
    <source>
        <dbReference type="SAM" id="Phobius"/>
    </source>
</evidence>
<dbReference type="OrthoDB" id="10030568at2759"/>
<name>A0A8J9Z8E0_BRALA</name>
<evidence type="ECO:0000313" key="3">
    <source>
        <dbReference type="Proteomes" id="UP000838412"/>
    </source>
</evidence>
<dbReference type="AlphaFoldDB" id="A0A8J9Z8E0"/>
<gene>
    <name evidence="2" type="primary">Hypp8502</name>
    <name evidence="2" type="ORF">BLAG_LOCUS10254</name>
</gene>
<feature type="transmembrane region" description="Helical" evidence="1">
    <location>
        <begin position="12"/>
        <end position="36"/>
    </location>
</feature>
<sequence length="233" mass="26521">MMFQTTGETKSISLRVALAVAVVLATSVTVDGGLIIGRIRRHITGAHEHRTDRILYCSYDSALETQTQLAMQRLEGYAQLRFPVDVVDWDLPDVEVVAIREELGDPTLTPLERLNLLYTISVGVMTEQLNEDPALLPTDVARNRTRMLAAMDELLTTVNNTIRLYRNRAEENCHCLDVTLGILDRLKQVRLETSPASLTADEKVLKYIRVMHQVIRLVNVERRRHMDPHCRHV</sequence>
<dbReference type="EMBL" id="OV696702">
    <property type="protein sequence ID" value="CAH1249005.1"/>
    <property type="molecule type" value="Genomic_DNA"/>
</dbReference>
<keyword evidence="1" id="KW-0472">Membrane</keyword>
<protein>
    <submittedName>
        <fullName evidence="2">Hypp8502 protein</fullName>
    </submittedName>
</protein>
<organism evidence="2 3">
    <name type="scientific">Branchiostoma lanceolatum</name>
    <name type="common">Common lancelet</name>
    <name type="synonym">Amphioxus lanceolatum</name>
    <dbReference type="NCBI Taxonomy" id="7740"/>
    <lineage>
        <taxon>Eukaryota</taxon>
        <taxon>Metazoa</taxon>
        <taxon>Chordata</taxon>
        <taxon>Cephalochordata</taxon>
        <taxon>Leptocardii</taxon>
        <taxon>Amphioxiformes</taxon>
        <taxon>Branchiostomatidae</taxon>
        <taxon>Branchiostoma</taxon>
    </lineage>
</organism>
<keyword evidence="1" id="KW-1133">Transmembrane helix</keyword>